<evidence type="ECO:0000256" key="1">
    <source>
        <dbReference type="SAM" id="MobiDB-lite"/>
    </source>
</evidence>
<sequence length="676" mass="76661">MTKKHLVFTSIFGAVISLPMVAISCTKPAEEPTPTPTPTPKPNQPEKQTSNEFQTTLNDLGKSISTEELFRKLNNMKGENKTAQDFINYLNQFTTVAVVFDDQHLFEFVSFTANGKNSVTFTWKVTDKAANKSETKEVVISGFAPYIEQGAHGANWSDLSSNVVIGDLIFTHYVTTEGEKLTAPEFDDIAKEANKKMFGNQKMQLDFLKKYFQIEGDIVESNKYEYFFNIGDSHSHGTGNYHFYVTAFNKATGKIIEGADLKGHPGFSIVGWNKINKTHETEFAKQVKYEGAKVLAQVVLDELKKLTNFEEQFAALSKYVATNFEEYKKIADKQFEYQFDLTNSSAPNENTLELKIQFKKKGAASFGADDVKDIVISRFNTIITLGNYEVTIKSPYKLGSRDFASLKDKFNIAKALHVNVDDLVGTVKKFVFEPVKKQTKNVAGKDVEDKEAELKDFDAKFNILFPDDGYNGNTHEEIDGSLYDITDAKDSYPADVYHHALWIRDNLPAIIATRFQLGDFELEKYNKYLEGANKFVFDALNFLEKAKFYKIKQSIDERIAFYNKHQIAHTHLDHLLAKITDAVESNKIDIISELVTRIEQELNTFYQGDELQLSFQGLIFYAEQLGFNFEQINATDNFTYEINYSEIKSSSKSINIPITLTDKTTSKTQKITLTLS</sequence>
<evidence type="ECO:0008006" key="5">
    <source>
        <dbReference type="Google" id="ProtNLM"/>
    </source>
</evidence>
<name>A0ABY5J0L1_9BACT</name>
<feature type="compositionally biased region" description="Pro residues" evidence="1">
    <location>
        <begin position="31"/>
        <end position="43"/>
    </location>
</feature>
<feature type="chain" id="PRO_5045936234" description="Lipoprotein" evidence="2">
    <location>
        <begin position="30"/>
        <end position="676"/>
    </location>
</feature>
<dbReference type="EMBL" id="CP101808">
    <property type="protein sequence ID" value="UUD36794.1"/>
    <property type="molecule type" value="Genomic_DNA"/>
</dbReference>
<evidence type="ECO:0000313" key="4">
    <source>
        <dbReference type="Proteomes" id="UP001059576"/>
    </source>
</evidence>
<organism evidence="3 4">
    <name type="scientific">Mycoplasmopsis equigenitalium</name>
    <dbReference type="NCBI Taxonomy" id="114883"/>
    <lineage>
        <taxon>Bacteria</taxon>
        <taxon>Bacillati</taxon>
        <taxon>Mycoplasmatota</taxon>
        <taxon>Mycoplasmoidales</taxon>
        <taxon>Metamycoplasmataceae</taxon>
        <taxon>Mycoplasmopsis</taxon>
    </lineage>
</organism>
<reference evidence="3" key="1">
    <citation type="submission" date="2022-07" db="EMBL/GenBank/DDBJ databases">
        <title>Complete genome of Mycoplasma equigenitalium type strain T37.</title>
        <authorList>
            <person name="Spergser J."/>
        </authorList>
    </citation>
    <scope>NUCLEOTIDE SEQUENCE</scope>
    <source>
        <strain evidence="3">T37</strain>
    </source>
</reference>
<gene>
    <name evidence="3" type="ORF">NPA09_02755</name>
</gene>
<evidence type="ECO:0000256" key="2">
    <source>
        <dbReference type="SAM" id="SignalP"/>
    </source>
</evidence>
<evidence type="ECO:0000313" key="3">
    <source>
        <dbReference type="EMBL" id="UUD36794.1"/>
    </source>
</evidence>
<protein>
    <recommendedName>
        <fullName evidence="5">Lipoprotein</fullName>
    </recommendedName>
</protein>
<dbReference type="RefSeq" id="WP_129723076.1">
    <property type="nucleotide sequence ID" value="NZ_CP101808.1"/>
</dbReference>
<keyword evidence="4" id="KW-1185">Reference proteome</keyword>
<dbReference type="Proteomes" id="UP001059576">
    <property type="component" value="Chromosome"/>
</dbReference>
<feature type="region of interest" description="Disordered" evidence="1">
    <location>
        <begin position="27"/>
        <end position="51"/>
    </location>
</feature>
<dbReference type="PROSITE" id="PS51257">
    <property type="entry name" value="PROKAR_LIPOPROTEIN"/>
    <property type="match status" value="1"/>
</dbReference>
<proteinExistence type="predicted"/>
<keyword evidence="2" id="KW-0732">Signal</keyword>
<accession>A0ABY5J0L1</accession>
<feature type="signal peptide" evidence="2">
    <location>
        <begin position="1"/>
        <end position="29"/>
    </location>
</feature>